<evidence type="ECO:0000313" key="2">
    <source>
        <dbReference type="Proteomes" id="UP000625711"/>
    </source>
</evidence>
<gene>
    <name evidence="1" type="ORF">GWI33_000133</name>
</gene>
<keyword evidence="2" id="KW-1185">Reference proteome</keyword>
<evidence type="ECO:0000313" key="1">
    <source>
        <dbReference type="EMBL" id="KAF7288080.1"/>
    </source>
</evidence>
<name>A0A834IX83_RHYFE</name>
<organism evidence="1 2">
    <name type="scientific">Rhynchophorus ferrugineus</name>
    <name type="common">Red palm weevil</name>
    <name type="synonym">Curculio ferrugineus</name>
    <dbReference type="NCBI Taxonomy" id="354439"/>
    <lineage>
        <taxon>Eukaryota</taxon>
        <taxon>Metazoa</taxon>
        <taxon>Ecdysozoa</taxon>
        <taxon>Arthropoda</taxon>
        <taxon>Hexapoda</taxon>
        <taxon>Insecta</taxon>
        <taxon>Pterygota</taxon>
        <taxon>Neoptera</taxon>
        <taxon>Endopterygota</taxon>
        <taxon>Coleoptera</taxon>
        <taxon>Polyphaga</taxon>
        <taxon>Cucujiformia</taxon>
        <taxon>Curculionidae</taxon>
        <taxon>Dryophthorinae</taxon>
        <taxon>Rhynchophorus</taxon>
    </lineage>
</organism>
<sequence>MLTFFNLGRLLSAFYTQETQQSSTSRIDLQSANADNMPCTSDSCPSGPGLTVCIATKPSVRPERPEYRKVSFRADLAYRGAPTRTPHNSGSRRSLILGHHGYDEVIEISGYNSPQSWVVFVYCLHCANVLTQIPYFELKL</sequence>
<accession>A0A834IX83</accession>
<dbReference type="Proteomes" id="UP000625711">
    <property type="component" value="Unassembled WGS sequence"/>
</dbReference>
<proteinExistence type="predicted"/>
<dbReference type="AlphaFoldDB" id="A0A834IX83"/>
<reference evidence="1" key="1">
    <citation type="submission" date="2020-08" db="EMBL/GenBank/DDBJ databases">
        <title>Genome sequencing and assembly of the red palm weevil Rhynchophorus ferrugineus.</title>
        <authorList>
            <person name="Dias G.B."/>
            <person name="Bergman C.M."/>
            <person name="Manee M."/>
        </authorList>
    </citation>
    <scope>NUCLEOTIDE SEQUENCE</scope>
    <source>
        <strain evidence="1">AA-2017</strain>
        <tissue evidence="1">Whole larva</tissue>
    </source>
</reference>
<dbReference type="EMBL" id="JAACXV010000001">
    <property type="protein sequence ID" value="KAF7288080.1"/>
    <property type="molecule type" value="Genomic_DNA"/>
</dbReference>
<comment type="caution">
    <text evidence="1">The sequence shown here is derived from an EMBL/GenBank/DDBJ whole genome shotgun (WGS) entry which is preliminary data.</text>
</comment>
<protein>
    <submittedName>
        <fullName evidence="1">Uncharacterized protein</fullName>
    </submittedName>
</protein>